<sequence>MEDHESLDTIARNQSICSRELNVCSKWNILSKQNWRYGMNQTLRETILNQFWDFEQKNLHCKIPQNLIQKNPSNCATYEKYKWKTDEI</sequence>
<dbReference type="WBParaSite" id="nOo.2.0.1.t09274-RA">
    <property type="protein sequence ID" value="nOo.2.0.1.t09274-RA"/>
    <property type="gene ID" value="nOo.2.0.1.g09274"/>
</dbReference>
<evidence type="ECO:0000313" key="1">
    <source>
        <dbReference type="EMBL" id="VDM92615.1"/>
    </source>
</evidence>
<keyword evidence="2" id="KW-1185">Reference proteome</keyword>
<organism evidence="3">
    <name type="scientific">Onchocerca ochengi</name>
    <name type="common">Filarial nematode worm</name>
    <dbReference type="NCBI Taxonomy" id="42157"/>
    <lineage>
        <taxon>Eukaryota</taxon>
        <taxon>Metazoa</taxon>
        <taxon>Ecdysozoa</taxon>
        <taxon>Nematoda</taxon>
        <taxon>Chromadorea</taxon>
        <taxon>Rhabditida</taxon>
        <taxon>Spirurina</taxon>
        <taxon>Spiruromorpha</taxon>
        <taxon>Filarioidea</taxon>
        <taxon>Onchocercidae</taxon>
        <taxon>Onchocerca</taxon>
    </lineage>
</organism>
<reference evidence="3" key="1">
    <citation type="submission" date="2016-06" db="UniProtKB">
        <authorList>
            <consortium name="WormBaseParasite"/>
        </authorList>
    </citation>
    <scope>IDENTIFICATION</scope>
</reference>
<dbReference type="AlphaFoldDB" id="A0A182EMD0"/>
<evidence type="ECO:0000313" key="3">
    <source>
        <dbReference type="WBParaSite" id="nOo.2.0.1.t09274-RA"/>
    </source>
</evidence>
<accession>A0A182EMD0</accession>
<protein>
    <submittedName>
        <fullName evidence="1 3">Uncharacterized protein</fullName>
    </submittedName>
</protein>
<reference evidence="1 2" key="2">
    <citation type="submission" date="2018-08" db="EMBL/GenBank/DDBJ databases">
        <authorList>
            <person name="Laetsch R D."/>
            <person name="Stevens L."/>
            <person name="Kumar S."/>
            <person name="Blaxter L. M."/>
        </authorList>
    </citation>
    <scope>NUCLEOTIDE SEQUENCE [LARGE SCALE GENOMIC DNA]</scope>
</reference>
<gene>
    <name evidence="1" type="ORF">NOO_LOCUS9274</name>
</gene>
<dbReference type="Proteomes" id="UP000271087">
    <property type="component" value="Unassembled WGS sequence"/>
</dbReference>
<proteinExistence type="predicted"/>
<evidence type="ECO:0000313" key="2">
    <source>
        <dbReference type="Proteomes" id="UP000271087"/>
    </source>
</evidence>
<dbReference type="EMBL" id="UYRW01004400">
    <property type="protein sequence ID" value="VDM92615.1"/>
    <property type="molecule type" value="Genomic_DNA"/>
</dbReference>
<name>A0A182EMD0_ONCOC</name>